<evidence type="ECO:0000256" key="1">
    <source>
        <dbReference type="SAM" id="MobiDB-lite"/>
    </source>
</evidence>
<comment type="caution">
    <text evidence="2">The sequence shown here is derived from an EMBL/GenBank/DDBJ whole genome shotgun (WGS) entry which is preliminary data.</text>
</comment>
<organism evidence="2 3">
    <name type="scientific">[Myrmecia] bisecta</name>
    <dbReference type="NCBI Taxonomy" id="41462"/>
    <lineage>
        <taxon>Eukaryota</taxon>
        <taxon>Viridiplantae</taxon>
        <taxon>Chlorophyta</taxon>
        <taxon>core chlorophytes</taxon>
        <taxon>Trebouxiophyceae</taxon>
        <taxon>Trebouxiales</taxon>
        <taxon>Trebouxiaceae</taxon>
        <taxon>Myrmecia</taxon>
    </lineage>
</organism>
<evidence type="ECO:0000313" key="2">
    <source>
        <dbReference type="EMBL" id="KAK9804894.1"/>
    </source>
</evidence>
<name>A0AAW1P3L8_9CHLO</name>
<dbReference type="Proteomes" id="UP001489004">
    <property type="component" value="Unassembled WGS sequence"/>
</dbReference>
<sequence>MAFFARVDSVCPRLTARRGSPAIVPSAQLAKYLRDRHIWLDAAHTRTLEIIASDNGSLGLHANSPYRSEVILEAQEDALQTYQPHIVVSCWQPLGVDWTAGFRHTAAVLEYILIGEADDGICGHPWLTWGYTGHGSWSAEARARSGQAAMLQSEGDPYAKQVATRAAPQAAACSSRLDIRQPAHDDMNSDALSDEDIAPYAADGFVRVDLDSLRPLQVCCTDVRWSMRHHSQTVSFRRSQPLPPDGSGMHAI</sequence>
<gene>
    <name evidence="2" type="ORF">WJX72_010609</name>
</gene>
<protein>
    <submittedName>
        <fullName evidence="2">Uncharacterized protein</fullName>
    </submittedName>
</protein>
<dbReference type="AlphaFoldDB" id="A0AAW1P3L8"/>
<feature type="region of interest" description="Disordered" evidence="1">
    <location>
        <begin position="230"/>
        <end position="252"/>
    </location>
</feature>
<dbReference type="EMBL" id="JALJOR010000017">
    <property type="protein sequence ID" value="KAK9804894.1"/>
    <property type="molecule type" value="Genomic_DNA"/>
</dbReference>
<evidence type="ECO:0000313" key="3">
    <source>
        <dbReference type="Proteomes" id="UP001489004"/>
    </source>
</evidence>
<reference evidence="2 3" key="1">
    <citation type="journal article" date="2024" name="Nat. Commun.">
        <title>Phylogenomics reveals the evolutionary origins of lichenization in chlorophyte algae.</title>
        <authorList>
            <person name="Puginier C."/>
            <person name="Libourel C."/>
            <person name="Otte J."/>
            <person name="Skaloud P."/>
            <person name="Haon M."/>
            <person name="Grisel S."/>
            <person name="Petersen M."/>
            <person name="Berrin J.G."/>
            <person name="Delaux P.M."/>
            <person name="Dal Grande F."/>
            <person name="Keller J."/>
        </authorList>
    </citation>
    <scope>NUCLEOTIDE SEQUENCE [LARGE SCALE GENOMIC DNA]</scope>
    <source>
        <strain evidence="2 3">SAG 2043</strain>
    </source>
</reference>
<proteinExistence type="predicted"/>
<accession>A0AAW1P3L8</accession>
<keyword evidence="3" id="KW-1185">Reference proteome</keyword>